<dbReference type="Pfam" id="PF13738">
    <property type="entry name" value="Pyr_redox_3"/>
    <property type="match status" value="1"/>
</dbReference>
<name>A0A7W3R7L3_9ACTN</name>
<dbReference type="Gene3D" id="3.50.50.60">
    <property type="entry name" value="FAD/NAD(P)-binding domain"/>
    <property type="match status" value="1"/>
</dbReference>
<dbReference type="Proteomes" id="UP000539313">
    <property type="component" value="Unassembled WGS sequence"/>
</dbReference>
<organism evidence="2 3">
    <name type="scientific">Thermomonospora cellulosilytica</name>
    <dbReference type="NCBI Taxonomy" id="1411118"/>
    <lineage>
        <taxon>Bacteria</taxon>
        <taxon>Bacillati</taxon>
        <taxon>Actinomycetota</taxon>
        <taxon>Actinomycetes</taxon>
        <taxon>Streptosporangiales</taxon>
        <taxon>Thermomonosporaceae</taxon>
        <taxon>Thermomonospora</taxon>
    </lineage>
</organism>
<reference evidence="2 3" key="1">
    <citation type="submission" date="2020-08" db="EMBL/GenBank/DDBJ databases">
        <title>Sequencing the genomes of 1000 actinobacteria strains.</title>
        <authorList>
            <person name="Klenk H.-P."/>
        </authorList>
    </citation>
    <scope>NUCLEOTIDE SEQUENCE [LARGE SCALE GENOMIC DNA]</scope>
    <source>
        <strain evidence="2 3">DSM 45823</strain>
    </source>
</reference>
<dbReference type="SUPFAM" id="SSF51905">
    <property type="entry name" value="FAD/NAD(P)-binding domain"/>
    <property type="match status" value="1"/>
</dbReference>
<comment type="caution">
    <text evidence="2">The sequence shown here is derived from an EMBL/GenBank/DDBJ whole genome shotgun (WGS) entry which is preliminary data.</text>
</comment>
<evidence type="ECO:0000313" key="3">
    <source>
        <dbReference type="Proteomes" id="UP000539313"/>
    </source>
</evidence>
<evidence type="ECO:0000256" key="1">
    <source>
        <dbReference type="SAM" id="MobiDB-lite"/>
    </source>
</evidence>
<dbReference type="RefSeq" id="WP_312880883.1">
    <property type="nucleotide sequence ID" value="NZ_JACJII010000001.1"/>
</dbReference>
<feature type="compositionally biased region" description="Basic residues" evidence="1">
    <location>
        <begin position="148"/>
        <end position="158"/>
    </location>
</feature>
<dbReference type="InterPro" id="IPR036188">
    <property type="entry name" value="FAD/NAD-bd_sf"/>
</dbReference>
<evidence type="ECO:0000313" key="2">
    <source>
        <dbReference type="EMBL" id="MBA9002475.1"/>
    </source>
</evidence>
<dbReference type="EMBL" id="JACJII010000001">
    <property type="protein sequence ID" value="MBA9002475.1"/>
    <property type="molecule type" value="Genomic_DNA"/>
</dbReference>
<proteinExistence type="predicted"/>
<feature type="region of interest" description="Disordered" evidence="1">
    <location>
        <begin position="117"/>
        <end position="183"/>
    </location>
</feature>
<protein>
    <submittedName>
        <fullName evidence="2">Uncharacterized protein</fullName>
    </submittedName>
</protein>
<dbReference type="AlphaFoldDB" id="A0A7W3R7L3"/>
<accession>A0A7W3R7L3</accession>
<gene>
    <name evidence="2" type="ORF">HNR21_001357</name>
</gene>
<sequence>MTTQARHQYLIIGAGPAGLQLSYFLQQAGADYLTLEREDRPGGFFERYPRHRRLISLNKVHTTSTDPEIRLRWDWNSLLNDSGLLFPSYSRGGPAAAGEPVGRPSLARHLQLPGRRARLADQRGPRPPGLPAQHGTAPAGQQVGARGQMRRRPGRRLAGHQFAQPVEHLGGPFLGRPAQHPPL</sequence>
<keyword evidence="3" id="KW-1185">Reference proteome</keyword>